<organism evidence="2 3">
    <name type="scientific">Sulfurovum lithotrophicum</name>
    <dbReference type="NCBI Taxonomy" id="206403"/>
    <lineage>
        <taxon>Bacteria</taxon>
        <taxon>Pseudomonadati</taxon>
        <taxon>Campylobacterota</taxon>
        <taxon>Epsilonproteobacteria</taxon>
        <taxon>Campylobacterales</taxon>
        <taxon>Sulfurovaceae</taxon>
        <taxon>Sulfurovum</taxon>
    </lineage>
</organism>
<dbReference type="InterPro" id="IPR029063">
    <property type="entry name" value="SAM-dependent_MTases_sf"/>
</dbReference>
<dbReference type="RefSeq" id="WP_046551746.1">
    <property type="nucleotide sequence ID" value="NZ_CP011308.1"/>
</dbReference>
<dbReference type="KEGG" id="slh:YH65_10040"/>
<dbReference type="AlphaFoldDB" id="A0A7U4M2W9"/>
<evidence type="ECO:0000259" key="1">
    <source>
        <dbReference type="Pfam" id="PF05430"/>
    </source>
</evidence>
<evidence type="ECO:0000313" key="3">
    <source>
        <dbReference type="Proteomes" id="UP000034444"/>
    </source>
</evidence>
<evidence type="ECO:0000313" key="2">
    <source>
        <dbReference type="EMBL" id="AKF25684.1"/>
    </source>
</evidence>
<sequence length="261" mass="30393">MRSDCNLYNETLRPQKEIVPCEDGTNTLYSKEFDEPYHSTKDGALHESLEKHVKPALKFSRGKRELTILDICFGLGYNTFATLYYIKKNCLDTKVHILSPEFDEALVHSLHSFEYPTEFGDIKSIIQAVSKDLYYEDEQFRIEILPGDARESIPKIKEKIDIIYQDAFSPAHNPLLWTYEHFHDIRAVSKDDVILTTYSTAAAVRLGLYENGFYIFVHRAQMMRFSTIASLKMLEDLEYIDMELKKVRNPMAESMKDKSYQ</sequence>
<dbReference type="InterPro" id="IPR008471">
    <property type="entry name" value="MnmC-like_methylTransf"/>
</dbReference>
<dbReference type="Proteomes" id="UP000034444">
    <property type="component" value="Chromosome"/>
</dbReference>
<name>A0A7U4M2W9_9BACT</name>
<dbReference type="EMBL" id="CP011308">
    <property type="protein sequence ID" value="AKF25684.1"/>
    <property type="molecule type" value="Genomic_DNA"/>
</dbReference>
<dbReference type="Gene3D" id="3.40.50.150">
    <property type="entry name" value="Vaccinia Virus protein VP39"/>
    <property type="match status" value="1"/>
</dbReference>
<proteinExistence type="predicted"/>
<feature type="domain" description="MnmC-like methyltransferase" evidence="1">
    <location>
        <begin position="130"/>
        <end position="215"/>
    </location>
</feature>
<dbReference type="Pfam" id="PF05430">
    <property type="entry name" value="Methyltransf_30"/>
    <property type="match status" value="1"/>
</dbReference>
<dbReference type="OrthoDB" id="9786494at2"/>
<dbReference type="GO" id="GO:0016645">
    <property type="term" value="F:oxidoreductase activity, acting on the CH-NH group of donors"/>
    <property type="evidence" value="ECO:0007669"/>
    <property type="project" value="InterPro"/>
</dbReference>
<dbReference type="PANTHER" id="PTHR39963:SF1">
    <property type="entry name" value="MNMC-LIKE METHYLTRANSFERASE DOMAIN-CONTAINING PROTEIN"/>
    <property type="match status" value="1"/>
</dbReference>
<dbReference type="PANTHER" id="PTHR39963">
    <property type="entry name" value="SLL0983 PROTEIN"/>
    <property type="match status" value="1"/>
</dbReference>
<gene>
    <name evidence="2" type="ORF">YH65_10040</name>
</gene>
<keyword evidence="3" id="KW-1185">Reference proteome</keyword>
<reference evidence="2 3" key="1">
    <citation type="submission" date="2015-04" db="EMBL/GenBank/DDBJ databases">
        <title>Complete genome sequence of Sulfurovum lithotrophicum ATCC BAA-797T.</title>
        <authorList>
            <person name="Ahn J."/>
            <person name="Park G."/>
            <person name="Jeon W."/>
            <person name="Jang Y."/>
            <person name="Jang M."/>
            <person name="Lee H."/>
            <person name="Lee H."/>
        </authorList>
    </citation>
    <scope>NUCLEOTIDE SEQUENCE [LARGE SCALE GENOMIC DNA]</scope>
    <source>
        <strain evidence="3">ATCC BAA-797 / 42BKT</strain>
    </source>
</reference>
<reference evidence="3" key="2">
    <citation type="journal article" date="2017" name="Stand. Genomic Sci.">
        <title>Complete genome sequence of the sulfur-oxidizing chemolithoautotrophic Sulfurovum lithotrophicum 42BKTT.</title>
        <authorList>
            <person name="Jeon W."/>
            <person name="Priscilla L."/>
            <person name="Park G."/>
            <person name="Lee H."/>
            <person name="Lee N."/>
            <person name="Lee D."/>
            <person name="Kwon H."/>
            <person name="Ahn I."/>
            <person name="Lee C."/>
            <person name="Lee H."/>
            <person name="Ahn J."/>
        </authorList>
    </citation>
    <scope>NUCLEOTIDE SEQUENCE [LARGE SCALE GENOMIC DNA]</scope>
    <source>
        <strain evidence="3">ATCC BAA-797 / 42BKT</strain>
    </source>
</reference>
<protein>
    <recommendedName>
        <fullName evidence="1">MnmC-like methyltransferase domain-containing protein</fullName>
    </recommendedName>
</protein>
<accession>A0A7U4M2W9</accession>
<dbReference type="SUPFAM" id="SSF53335">
    <property type="entry name" value="S-adenosyl-L-methionine-dependent methyltransferases"/>
    <property type="match status" value="1"/>
</dbReference>